<gene>
    <name evidence="2" type="ORF">CC85DRAFT_81116</name>
</gene>
<name>A0A0J0XNI6_9TREE</name>
<dbReference type="RefSeq" id="XP_018279133.1">
    <property type="nucleotide sequence ID" value="XM_018427436.1"/>
</dbReference>
<dbReference type="Proteomes" id="UP000053611">
    <property type="component" value="Unassembled WGS sequence"/>
</dbReference>
<accession>A0A0J0XNI6</accession>
<dbReference type="AlphaFoldDB" id="A0A0J0XNI6"/>
<dbReference type="EMBL" id="KQ087203">
    <property type="protein sequence ID" value="KLT42642.1"/>
    <property type="molecule type" value="Genomic_DNA"/>
</dbReference>
<feature type="region of interest" description="Disordered" evidence="1">
    <location>
        <begin position="1"/>
        <end position="42"/>
    </location>
</feature>
<dbReference type="GeneID" id="28988039"/>
<evidence type="ECO:0000313" key="2">
    <source>
        <dbReference type="EMBL" id="KLT42642.1"/>
    </source>
</evidence>
<keyword evidence="3" id="KW-1185">Reference proteome</keyword>
<evidence type="ECO:0000313" key="3">
    <source>
        <dbReference type="Proteomes" id="UP000053611"/>
    </source>
</evidence>
<protein>
    <recommendedName>
        <fullName evidence="4">Zn(2)-C6 fungal-type domain-containing protein</fullName>
    </recommendedName>
</protein>
<feature type="region of interest" description="Disordered" evidence="1">
    <location>
        <begin position="166"/>
        <end position="258"/>
    </location>
</feature>
<sequence>MANAGENREICDLRDTSDTLDPPGASAPTPARAPSPPLLTPTHAHVLTAPRAPIRRASAGDLPSAQLHPAQQVAHWLLAPAPHRLPPHETRPVPQPPSFSIMPMPMPFQTSPPACPSRVWGSLGPGPICEACRNAGARCSGYPCAACASGGTQCVRARAAGRHKRRFASDGAPVASTSHAARAPTSPLAPAPTAARPGARQLESRARVVLRRRSVPALLGGAPRGMGSDRHSHGGPTSTGRNVGSTRGWASDSRRTHG</sequence>
<feature type="compositionally biased region" description="Polar residues" evidence="1">
    <location>
        <begin position="235"/>
        <end position="245"/>
    </location>
</feature>
<proteinExistence type="predicted"/>
<evidence type="ECO:0008006" key="4">
    <source>
        <dbReference type="Google" id="ProtNLM"/>
    </source>
</evidence>
<reference evidence="2 3" key="1">
    <citation type="submission" date="2015-03" db="EMBL/GenBank/DDBJ databases">
        <title>Genomics and transcriptomics of the oil-accumulating basidiomycete yeast T. oleaginosus allow insights into substrate utilization and the diverse evolutionary trajectories of mating systems in fungi.</title>
        <authorList>
            <consortium name="DOE Joint Genome Institute"/>
            <person name="Kourist R."/>
            <person name="Kracht O."/>
            <person name="Bracharz F."/>
            <person name="Lipzen A."/>
            <person name="Nolan M."/>
            <person name="Ohm R."/>
            <person name="Grigoriev I."/>
            <person name="Sun S."/>
            <person name="Heitman J."/>
            <person name="Bruck T."/>
            <person name="Nowrousian M."/>
        </authorList>
    </citation>
    <scope>NUCLEOTIDE SEQUENCE [LARGE SCALE GENOMIC DNA]</scope>
    <source>
        <strain evidence="2 3">IBC0246</strain>
    </source>
</reference>
<feature type="compositionally biased region" description="Low complexity" evidence="1">
    <location>
        <begin position="180"/>
        <end position="200"/>
    </location>
</feature>
<organism evidence="2 3">
    <name type="scientific">Cutaneotrichosporon oleaginosum</name>
    <dbReference type="NCBI Taxonomy" id="879819"/>
    <lineage>
        <taxon>Eukaryota</taxon>
        <taxon>Fungi</taxon>
        <taxon>Dikarya</taxon>
        <taxon>Basidiomycota</taxon>
        <taxon>Agaricomycotina</taxon>
        <taxon>Tremellomycetes</taxon>
        <taxon>Trichosporonales</taxon>
        <taxon>Trichosporonaceae</taxon>
        <taxon>Cutaneotrichosporon</taxon>
    </lineage>
</organism>
<feature type="compositionally biased region" description="Basic and acidic residues" evidence="1">
    <location>
        <begin position="1"/>
        <end position="17"/>
    </location>
</feature>
<evidence type="ECO:0000256" key="1">
    <source>
        <dbReference type="SAM" id="MobiDB-lite"/>
    </source>
</evidence>